<name>A0ABV9H4I3_9HYPH</name>
<reference evidence="9" key="1">
    <citation type="journal article" date="2019" name="Int. J. Syst. Evol. Microbiol.">
        <title>The Global Catalogue of Microorganisms (GCM) 10K type strain sequencing project: providing services to taxonomists for standard genome sequencing and annotation.</title>
        <authorList>
            <consortium name="The Broad Institute Genomics Platform"/>
            <consortium name="The Broad Institute Genome Sequencing Center for Infectious Disease"/>
            <person name="Wu L."/>
            <person name="Ma J."/>
        </authorList>
    </citation>
    <scope>NUCLEOTIDE SEQUENCE [LARGE SCALE GENOMIC DNA]</scope>
    <source>
        <strain evidence="9">CGMCC 1.15731</strain>
    </source>
</reference>
<feature type="transmembrane region" description="Helical" evidence="6">
    <location>
        <begin position="81"/>
        <end position="100"/>
    </location>
</feature>
<organism evidence="8 9">
    <name type="scientific">Daeguia caeni</name>
    <dbReference type="NCBI Taxonomy" id="439612"/>
    <lineage>
        <taxon>Bacteria</taxon>
        <taxon>Pseudomonadati</taxon>
        <taxon>Pseudomonadota</taxon>
        <taxon>Alphaproteobacteria</taxon>
        <taxon>Hyphomicrobiales</taxon>
        <taxon>Brucellaceae</taxon>
        <taxon>Daeguia</taxon>
    </lineage>
</organism>
<dbReference type="Pfam" id="PF00892">
    <property type="entry name" value="EamA"/>
    <property type="match status" value="2"/>
</dbReference>
<feature type="domain" description="EamA" evidence="7">
    <location>
        <begin position="14"/>
        <end position="148"/>
    </location>
</feature>
<evidence type="ECO:0000256" key="1">
    <source>
        <dbReference type="ARBA" id="ARBA00004141"/>
    </source>
</evidence>
<feature type="transmembrane region" description="Helical" evidence="6">
    <location>
        <begin position="154"/>
        <end position="175"/>
    </location>
</feature>
<keyword evidence="4 6" id="KW-1133">Transmembrane helix</keyword>
<comment type="caution">
    <text evidence="8">The sequence shown here is derived from an EMBL/GenBank/DDBJ whole genome shotgun (WGS) entry which is preliminary data.</text>
</comment>
<dbReference type="PANTHER" id="PTHR22911:SF6">
    <property type="entry name" value="SOLUTE CARRIER FAMILY 35 MEMBER G1"/>
    <property type="match status" value="1"/>
</dbReference>
<evidence type="ECO:0000256" key="6">
    <source>
        <dbReference type="SAM" id="Phobius"/>
    </source>
</evidence>
<feature type="transmembrane region" description="Helical" evidence="6">
    <location>
        <begin position="280"/>
        <end position="298"/>
    </location>
</feature>
<evidence type="ECO:0000256" key="5">
    <source>
        <dbReference type="ARBA" id="ARBA00023136"/>
    </source>
</evidence>
<dbReference type="InterPro" id="IPR037185">
    <property type="entry name" value="EmrE-like"/>
</dbReference>
<protein>
    <submittedName>
        <fullName evidence="8">DMT family transporter</fullName>
    </submittedName>
</protein>
<dbReference type="EMBL" id="JBHSEL010000043">
    <property type="protein sequence ID" value="MFC4624597.1"/>
    <property type="molecule type" value="Genomic_DNA"/>
</dbReference>
<feature type="domain" description="EamA" evidence="7">
    <location>
        <begin position="160"/>
        <end position="294"/>
    </location>
</feature>
<keyword evidence="5 6" id="KW-0472">Membrane</keyword>
<evidence type="ECO:0000259" key="7">
    <source>
        <dbReference type="Pfam" id="PF00892"/>
    </source>
</evidence>
<comment type="similarity">
    <text evidence="2">Belongs to the drug/metabolite transporter (DMT) superfamily. 10 TMS drug/metabolite exporter (DME) (TC 2.A.7.3) family.</text>
</comment>
<keyword evidence="3 6" id="KW-0812">Transmembrane</keyword>
<evidence type="ECO:0000313" key="9">
    <source>
        <dbReference type="Proteomes" id="UP001596042"/>
    </source>
</evidence>
<keyword evidence="9" id="KW-1185">Reference proteome</keyword>
<dbReference type="Proteomes" id="UP001596042">
    <property type="component" value="Unassembled WGS sequence"/>
</dbReference>
<feature type="transmembrane region" description="Helical" evidence="6">
    <location>
        <begin position="226"/>
        <end position="247"/>
    </location>
</feature>
<evidence type="ECO:0000256" key="3">
    <source>
        <dbReference type="ARBA" id="ARBA00022692"/>
    </source>
</evidence>
<evidence type="ECO:0000256" key="4">
    <source>
        <dbReference type="ARBA" id="ARBA00022989"/>
    </source>
</evidence>
<evidence type="ECO:0000256" key="2">
    <source>
        <dbReference type="ARBA" id="ARBA00009853"/>
    </source>
</evidence>
<feature type="transmembrane region" description="Helical" evidence="6">
    <location>
        <begin position="106"/>
        <end position="124"/>
    </location>
</feature>
<feature type="transmembrane region" description="Helical" evidence="6">
    <location>
        <begin position="254"/>
        <end position="274"/>
    </location>
</feature>
<accession>A0ABV9H4I3</accession>
<feature type="transmembrane region" description="Helical" evidence="6">
    <location>
        <begin position="131"/>
        <end position="148"/>
    </location>
</feature>
<comment type="subcellular location">
    <subcellularLocation>
        <location evidence="1">Membrane</location>
        <topology evidence="1">Multi-pass membrane protein</topology>
    </subcellularLocation>
</comment>
<feature type="transmembrane region" description="Helical" evidence="6">
    <location>
        <begin position="12"/>
        <end position="29"/>
    </location>
</feature>
<dbReference type="InterPro" id="IPR000620">
    <property type="entry name" value="EamA_dom"/>
</dbReference>
<evidence type="ECO:0000313" key="8">
    <source>
        <dbReference type="EMBL" id="MFC4624597.1"/>
    </source>
</evidence>
<proteinExistence type="inferred from homology"/>
<sequence length="307" mass="33466">MQSKAPAGVETHVKGMALMVLGTLMLPLIDVTGKWLAVVGHMPPATLAFFRFLIQTVLTSFILLAARDFGVFRTGHLFGNMLRGALLGLGGVMFFTSIKYMPIADAMAVFFAEPLVLTILSVFFLHEKIGWRRITSVTIGLIGTLIVIQPSFEVFGFVSLLPLITAVTFAIYVMLNRKFGANDTPFVMQFYAGIGGCLVSIAVMIFGTLSGVADLQFMLPMEKAQWPLLLFMGGVGMLGHLLVVQACKLAPASLLAPFQYLEIVMAVIFGLILFDEFPTPSKWLGIAIVIGSGIYVFMRERKLKQAG</sequence>
<dbReference type="SUPFAM" id="SSF103481">
    <property type="entry name" value="Multidrug resistance efflux transporter EmrE"/>
    <property type="match status" value="2"/>
</dbReference>
<dbReference type="RefSeq" id="WP_374831276.1">
    <property type="nucleotide sequence ID" value="NZ_JBHEEZ010000008.1"/>
</dbReference>
<dbReference type="PANTHER" id="PTHR22911">
    <property type="entry name" value="ACYL-MALONYL CONDENSING ENZYME-RELATED"/>
    <property type="match status" value="1"/>
</dbReference>
<feature type="transmembrane region" description="Helical" evidence="6">
    <location>
        <begin position="187"/>
        <end position="206"/>
    </location>
</feature>
<gene>
    <name evidence="8" type="ORF">ACFO1V_05060</name>
</gene>
<feature type="transmembrane region" description="Helical" evidence="6">
    <location>
        <begin position="49"/>
        <end position="69"/>
    </location>
</feature>